<evidence type="ECO:0000313" key="5">
    <source>
        <dbReference type="Proteomes" id="UP000664405"/>
    </source>
</evidence>
<dbReference type="EMBL" id="PGTS01000005">
    <property type="protein sequence ID" value="PKR48562.1"/>
    <property type="molecule type" value="Genomic_DNA"/>
</dbReference>
<sequence>MGLYDTLLSVTKTAYSAKSAASQGMTIASNSQPLPDDDKEENTELAYIREHGFTTYVKEIEERKIEELRAKILKSMGLDEEALAKMDAEDRQAVEKTIADAIEQQLNGNTLANAELGKNDGKESESERRDRMQAQIAFNPRMFDVFTELQSELPAGSSQSITGEEDDPQTSGARKDLFSA</sequence>
<gene>
    <name evidence="3" type="ORF">CU041_13765</name>
    <name evidence="2" type="ORF">JF547_14355</name>
</gene>
<reference evidence="3 4" key="1">
    <citation type="submission" date="2017-11" db="EMBL/GenBank/DDBJ databases">
        <title>Biodiversity and function of Thalassospira species in the particle-attached aromatic-hydrocarbon-degrading consortia from the surface seawater of the China South Sea.</title>
        <authorList>
            <person name="Dong C."/>
            <person name="Liu R."/>
            <person name="Shao Z."/>
        </authorList>
    </citation>
    <scope>NUCLEOTIDE SEQUENCE [LARGE SCALE GENOMIC DNA]</scope>
    <source>
        <strain evidence="3 4">139Z-12</strain>
    </source>
</reference>
<name>A0A8I1MAB0_9PROT</name>
<comment type="caution">
    <text evidence="2">The sequence shown here is derived from an EMBL/GenBank/DDBJ whole genome shotgun (WGS) entry which is preliminary data.</text>
</comment>
<proteinExistence type="predicted"/>
<accession>A0A8I1MAB0</accession>
<organism evidence="2 5">
    <name type="scientific">Thalassospira povalilytica</name>
    <dbReference type="NCBI Taxonomy" id="732237"/>
    <lineage>
        <taxon>Bacteria</taxon>
        <taxon>Pseudomonadati</taxon>
        <taxon>Pseudomonadota</taxon>
        <taxon>Alphaproteobacteria</taxon>
        <taxon>Rhodospirillales</taxon>
        <taxon>Thalassospiraceae</taxon>
        <taxon>Thalassospira</taxon>
    </lineage>
</organism>
<dbReference type="Proteomes" id="UP000664405">
    <property type="component" value="Unassembled WGS sequence"/>
</dbReference>
<feature type="region of interest" description="Disordered" evidence="1">
    <location>
        <begin position="149"/>
        <end position="180"/>
    </location>
</feature>
<keyword evidence="4" id="KW-1185">Reference proteome</keyword>
<dbReference type="RefSeq" id="WP_068517986.1">
    <property type="nucleotide sequence ID" value="NZ_JAEKJW010000003.1"/>
</dbReference>
<evidence type="ECO:0000256" key="1">
    <source>
        <dbReference type="SAM" id="MobiDB-lite"/>
    </source>
</evidence>
<reference evidence="2" key="2">
    <citation type="submission" date="2020-12" db="EMBL/GenBank/DDBJ databases">
        <title>Oil enriched cultivation method for isolating marine PHA-producing bacteria.</title>
        <authorList>
            <person name="Zheng W."/>
            <person name="Yu S."/>
            <person name="Huang Y."/>
        </authorList>
    </citation>
    <scope>NUCLEOTIDE SEQUENCE</scope>
    <source>
        <strain evidence="2">SY-2-3</strain>
    </source>
</reference>
<protein>
    <submittedName>
        <fullName evidence="2">Uncharacterized protein</fullName>
    </submittedName>
</protein>
<feature type="compositionally biased region" description="Basic and acidic residues" evidence="1">
    <location>
        <begin position="117"/>
        <end position="132"/>
    </location>
</feature>
<evidence type="ECO:0000313" key="3">
    <source>
        <dbReference type="EMBL" id="PKR48562.1"/>
    </source>
</evidence>
<evidence type="ECO:0000313" key="4">
    <source>
        <dbReference type="Proteomes" id="UP000233365"/>
    </source>
</evidence>
<feature type="region of interest" description="Disordered" evidence="1">
    <location>
        <begin position="109"/>
        <end position="134"/>
    </location>
</feature>
<dbReference type="AlphaFoldDB" id="A0A8I1MAB0"/>
<evidence type="ECO:0000313" key="2">
    <source>
        <dbReference type="EMBL" id="MBN8197644.1"/>
    </source>
</evidence>
<dbReference type="Proteomes" id="UP000233365">
    <property type="component" value="Unassembled WGS sequence"/>
</dbReference>
<dbReference type="EMBL" id="JAEKJW010000003">
    <property type="protein sequence ID" value="MBN8197644.1"/>
    <property type="molecule type" value="Genomic_DNA"/>
</dbReference>